<dbReference type="Pfam" id="PF00672">
    <property type="entry name" value="HAMP"/>
    <property type="match status" value="1"/>
</dbReference>
<evidence type="ECO:0000256" key="8">
    <source>
        <dbReference type="ARBA" id="ARBA00022989"/>
    </source>
</evidence>
<keyword evidence="7 14" id="KW-0418">Kinase</keyword>
<dbReference type="PROSITE" id="PS50109">
    <property type="entry name" value="HIS_KIN"/>
    <property type="match status" value="1"/>
</dbReference>
<dbReference type="AlphaFoldDB" id="A0A7W7ZNW3"/>
<feature type="domain" description="HAMP" evidence="13">
    <location>
        <begin position="187"/>
        <end position="240"/>
    </location>
</feature>
<dbReference type="CDD" id="cd00075">
    <property type="entry name" value="HATPase"/>
    <property type="match status" value="1"/>
</dbReference>
<name>A0A7W7ZNW3_9BACT</name>
<dbReference type="InterPro" id="IPR004358">
    <property type="entry name" value="Sig_transdc_His_kin-like_C"/>
</dbReference>
<keyword evidence="6 11" id="KW-0812">Transmembrane</keyword>
<feature type="domain" description="Histidine kinase" evidence="12">
    <location>
        <begin position="248"/>
        <end position="465"/>
    </location>
</feature>
<feature type="transmembrane region" description="Helical" evidence="11">
    <location>
        <begin position="12"/>
        <end position="34"/>
    </location>
</feature>
<dbReference type="SUPFAM" id="SSF158472">
    <property type="entry name" value="HAMP domain-like"/>
    <property type="match status" value="1"/>
</dbReference>
<dbReference type="Pfam" id="PF02518">
    <property type="entry name" value="HATPase_c"/>
    <property type="match status" value="1"/>
</dbReference>
<evidence type="ECO:0000313" key="14">
    <source>
        <dbReference type="EMBL" id="MBB5063471.1"/>
    </source>
</evidence>
<dbReference type="InterPro" id="IPR050428">
    <property type="entry name" value="TCS_sensor_his_kinase"/>
</dbReference>
<comment type="caution">
    <text evidence="14">The sequence shown here is derived from an EMBL/GenBank/DDBJ whole genome shotgun (WGS) entry which is preliminary data.</text>
</comment>
<dbReference type="GO" id="GO:0000155">
    <property type="term" value="F:phosphorelay sensor kinase activity"/>
    <property type="evidence" value="ECO:0007669"/>
    <property type="project" value="InterPro"/>
</dbReference>
<dbReference type="InterPro" id="IPR036890">
    <property type="entry name" value="HATPase_C_sf"/>
</dbReference>
<protein>
    <recommendedName>
        <fullName evidence="3">histidine kinase</fullName>
        <ecNumber evidence="3">2.7.13.3</ecNumber>
    </recommendedName>
</protein>
<evidence type="ECO:0000256" key="9">
    <source>
        <dbReference type="ARBA" id="ARBA00023012"/>
    </source>
</evidence>
<dbReference type="CDD" id="cd00082">
    <property type="entry name" value="HisKA"/>
    <property type="match status" value="1"/>
</dbReference>
<dbReference type="SUPFAM" id="SSF55874">
    <property type="entry name" value="ATPase domain of HSP90 chaperone/DNA topoisomerase II/histidine kinase"/>
    <property type="match status" value="1"/>
</dbReference>
<dbReference type="InterPro" id="IPR003660">
    <property type="entry name" value="HAMP_dom"/>
</dbReference>
<dbReference type="InterPro" id="IPR003594">
    <property type="entry name" value="HATPase_dom"/>
</dbReference>
<dbReference type="PRINTS" id="PR00344">
    <property type="entry name" value="BCTRLSENSOR"/>
</dbReference>
<gene>
    <name evidence="14" type="ORF">HDF15_001813</name>
</gene>
<dbReference type="EMBL" id="JACHIO010000006">
    <property type="protein sequence ID" value="MBB5063471.1"/>
    <property type="molecule type" value="Genomic_DNA"/>
</dbReference>
<reference evidence="14 15" key="1">
    <citation type="submission" date="2020-08" db="EMBL/GenBank/DDBJ databases">
        <title>Genomic Encyclopedia of Type Strains, Phase IV (KMG-V): Genome sequencing to study the core and pangenomes of soil and plant-associated prokaryotes.</title>
        <authorList>
            <person name="Whitman W."/>
        </authorList>
    </citation>
    <scope>NUCLEOTIDE SEQUENCE [LARGE SCALE GENOMIC DNA]</scope>
    <source>
        <strain evidence="14 15">X5P3</strain>
    </source>
</reference>
<evidence type="ECO:0000256" key="5">
    <source>
        <dbReference type="ARBA" id="ARBA00022679"/>
    </source>
</evidence>
<dbReference type="RefSeq" id="WP_184254665.1">
    <property type="nucleotide sequence ID" value="NZ_JACHIO010000006.1"/>
</dbReference>
<dbReference type="SUPFAM" id="SSF47384">
    <property type="entry name" value="Homodimeric domain of signal transducing histidine kinase"/>
    <property type="match status" value="1"/>
</dbReference>
<proteinExistence type="predicted"/>
<evidence type="ECO:0000256" key="11">
    <source>
        <dbReference type="SAM" id="Phobius"/>
    </source>
</evidence>
<keyword evidence="9" id="KW-0902">Two-component regulatory system</keyword>
<keyword evidence="10 11" id="KW-0472">Membrane</keyword>
<dbReference type="Gene3D" id="1.10.287.130">
    <property type="match status" value="1"/>
</dbReference>
<sequence length="469" mass="52804">MIRPLSIRLRLSLWFFLIFAIAMFTLSTTCLWMVHRCILTIETTELQQRVRSIQRFFEVRPSSVPVDTLQEQMASIYDVTHGSKWLQVIDQDGKWIYRSKSIAELYPHLDLPGAVPAEGIYFEFNAESVPVWALIKPITVKGRSYTVQTGTSLNSKLIVFNDFRRQLMILTPTVLLIALLGGYWMSRQALNPVAAIELEARHINDKSLSWRLPVLETHDELADLTLTLNQMLDRIEAGYKSVREFTANAAHELRSPISLVRAEVEVALAFPRNAEEYKDVCERVQAESVRMSTLIDNLLSLARADAKADALHFEALDPHKLVTELGSKWTMLMQQHGITFEVESHTAGASVFGDIPSLRRLLTILLDNAGKYTPAGGRVTLKTYLQEQTIFFSVSDTGIGIPAEALPSIFKRFYRGNHTAQISPDGAGLGLALAEALAERHETNIHVESMPQQGSCFTFSLRRHPAEIR</sequence>
<keyword evidence="5" id="KW-0808">Transferase</keyword>
<evidence type="ECO:0000256" key="4">
    <source>
        <dbReference type="ARBA" id="ARBA00022553"/>
    </source>
</evidence>
<evidence type="ECO:0000259" key="12">
    <source>
        <dbReference type="PROSITE" id="PS50109"/>
    </source>
</evidence>
<comment type="subcellular location">
    <subcellularLocation>
        <location evidence="2">Membrane</location>
    </subcellularLocation>
</comment>
<dbReference type="SMART" id="SM00304">
    <property type="entry name" value="HAMP"/>
    <property type="match status" value="1"/>
</dbReference>
<evidence type="ECO:0000259" key="13">
    <source>
        <dbReference type="PROSITE" id="PS50885"/>
    </source>
</evidence>
<evidence type="ECO:0000256" key="7">
    <source>
        <dbReference type="ARBA" id="ARBA00022777"/>
    </source>
</evidence>
<dbReference type="InterPro" id="IPR003661">
    <property type="entry name" value="HisK_dim/P_dom"/>
</dbReference>
<evidence type="ECO:0000256" key="6">
    <source>
        <dbReference type="ARBA" id="ARBA00022692"/>
    </source>
</evidence>
<dbReference type="SMART" id="SM00388">
    <property type="entry name" value="HisKA"/>
    <property type="match status" value="1"/>
</dbReference>
<dbReference type="Proteomes" id="UP000584867">
    <property type="component" value="Unassembled WGS sequence"/>
</dbReference>
<dbReference type="Pfam" id="PF00512">
    <property type="entry name" value="HisKA"/>
    <property type="match status" value="1"/>
</dbReference>
<evidence type="ECO:0000256" key="3">
    <source>
        <dbReference type="ARBA" id="ARBA00012438"/>
    </source>
</evidence>
<evidence type="ECO:0000256" key="2">
    <source>
        <dbReference type="ARBA" id="ARBA00004370"/>
    </source>
</evidence>
<dbReference type="Gene3D" id="3.30.565.10">
    <property type="entry name" value="Histidine kinase-like ATPase, C-terminal domain"/>
    <property type="match status" value="1"/>
</dbReference>
<dbReference type="EC" id="2.7.13.3" evidence="3"/>
<evidence type="ECO:0000313" key="15">
    <source>
        <dbReference type="Proteomes" id="UP000584867"/>
    </source>
</evidence>
<dbReference type="InterPro" id="IPR036097">
    <property type="entry name" value="HisK_dim/P_sf"/>
</dbReference>
<dbReference type="PANTHER" id="PTHR45436">
    <property type="entry name" value="SENSOR HISTIDINE KINASE YKOH"/>
    <property type="match status" value="1"/>
</dbReference>
<dbReference type="FunFam" id="3.30.565.10:FF:000006">
    <property type="entry name" value="Sensor histidine kinase WalK"/>
    <property type="match status" value="1"/>
</dbReference>
<accession>A0A7W7ZNW3</accession>
<keyword evidence="8 11" id="KW-1133">Transmembrane helix</keyword>
<evidence type="ECO:0000256" key="10">
    <source>
        <dbReference type="ARBA" id="ARBA00023136"/>
    </source>
</evidence>
<dbReference type="Gene3D" id="6.10.340.10">
    <property type="match status" value="1"/>
</dbReference>
<dbReference type="GO" id="GO:0005886">
    <property type="term" value="C:plasma membrane"/>
    <property type="evidence" value="ECO:0007669"/>
    <property type="project" value="TreeGrafter"/>
</dbReference>
<evidence type="ECO:0000256" key="1">
    <source>
        <dbReference type="ARBA" id="ARBA00000085"/>
    </source>
</evidence>
<comment type="catalytic activity">
    <reaction evidence="1">
        <text>ATP + protein L-histidine = ADP + protein N-phospho-L-histidine.</text>
        <dbReference type="EC" id="2.7.13.3"/>
    </reaction>
</comment>
<dbReference type="InterPro" id="IPR005467">
    <property type="entry name" value="His_kinase_dom"/>
</dbReference>
<dbReference type="SMART" id="SM00387">
    <property type="entry name" value="HATPase_c"/>
    <property type="match status" value="1"/>
</dbReference>
<dbReference type="CDD" id="cd06225">
    <property type="entry name" value="HAMP"/>
    <property type="match status" value="1"/>
</dbReference>
<dbReference type="PROSITE" id="PS50885">
    <property type="entry name" value="HAMP"/>
    <property type="match status" value="1"/>
</dbReference>
<keyword evidence="4" id="KW-0597">Phosphoprotein</keyword>
<organism evidence="14 15">
    <name type="scientific">Granulicella mallensis</name>
    <dbReference type="NCBI Taxonomy" id="940614"/>
    <lineage>
        <taxon>Bacteria</taxon>
        <taxon>Pseudomonadati</taxon>
        <taxon>Acidobacteriota</taxon>
        <taxon>Terriglobia</taxon>
        <taxon>Terriglobales</taxon>
        <taxon>Acidobacteriaceae</taxon>
        <taxon>Granulicella</taxon>
    </lineage>
</organism>
<dbReference type="PANTHER" id="PTHR45436:SF5">
    <property type="entry name" value="SENSOR HISTIDINE KINASE TRCS"/>
    <property type="match status" value="1"/>
</dbReference>